<dbReference type="AlphaFoldDB" id="A0A081AVI8"/>
<comment type="caution">
    <text evidence="1">The sequence shown here is derived from an EMBL/GenBank/DDBJ whole genome shotgun (WGS) entry which is preliminary data.</text>
</comment>
<dbReference type="EMBL" id="ANJA01000614">
    <property type="protein sequence ID" value="ETO82899.1"/>
    <property type="molecule type" value="Genomic_DNA"/>
</dbReference>
<protein>
    <submittedName>
        <fullName evidence="1">Uncharacterized protein</fullName>
    </submittedName>
</protein>
<name>A0A081AVI8_PHYNI</name>
<organism evidence="1 2">
    <name type="scientific">Phytophthora nicotianae P1976</name>
    <dbReference type="NCBI Taxonomy" id="1317066"/>
    <lineage>
        <taxon>Eukaryota</taxon>
        <taxon>Sar</taxon>
        <taxon>Stramenopiles</taxon>
        <taxon>Oomycota</taxon>
        <taxon>Peronosporomycetes</taxon>
        <taxon>Peronosporales</taxon>
        <taxon>Peronosporaceae</taxon>
        <taxon>Phytophthora</taxon>
    </lineage>
</organism>
<proteinExistence type="predicted"/>
<evidence type="ECO:0000313" key="1">
    <source>
        <dbReference type="EMBL" id="ETO82899.1"/>
    </source>
</evidence>
<gene>
    <name evidence="1" type="ORF">F444_03022</name>
</gene>
<reference evidence="1 2" key="1">
    <citation type="submission" date="2013-11" db="EMBL/GenBank/DDBJ databases">
        <title>The Genome Sequence of Phytophthora parasitica P1976.</title>
        <authorList>
            <consortium name="The Broad Institute Genomics Platform"/>
            <person name="Russ C."/>
            <person name="Tyler B."/>
            <person name="Panabieres F."/>
            <person name="Shan W."/>
            <person name="Tripathy S."/>
            <person name="Grunwald N."/>
            <person name="Machado M."/>
            <person name="Johnson C.S."/>
            <person name="Walker B."/>
            <person name="Young S."/>
            <person name="Zeng Q."/>
            <person name="Gargeya S."/>
            <person name="Fitzgerald M."/>
            <person name="Haas B."/>
            <person name="Abouelleil A."/>
            <person name="Allen A.W."/>
            <person name="Alvarado L."/>
            <person name="Arachchi H.M."/>
            <person name="Berlin A.M."/>
            <person name="Chapman S.B."/>
            <person name="Gainer-Dewar J."/>
            <person name="Goldberg J."/>
            <person name="Griggs A."/>
            <person name="Gujja S."/>
            <person name="Hansen M."/>
            <person name="Howarth C."/>
            <person name="Imamovic A."/>
            <person name="Ireland A."/>
            <person name="Larimer J."/>
            <person name="McCowan C."/>
            <person name="Murphy C."/>
            <person name="Pearson M."/>
            <person name="Poon T.W."/>
            <person name="Priest M."/>
            <person name="Roberts A."/>
            <person name="Saif S."/>
            <person name="Shea T."/>
            <person name="Sisk P."/>
            <person name="Sykes S."/>
            <person name="Wortman J."/>
            <person name="Nusbaum C."/>
            <person name="Birren B."/>
        </authorList>
    </citation>
    <scope>NUCLEOTIDE SEQUENCE [LARGE SCALE GENOMIC DNA]</scope>
    <source>
        <strain evidence="1 2">P1976</strain>
    </source>
</reference>
<dbReference type="Proteomes" id="UP000028582">
    <property type="component" value="Unassembled WGS sequence"/>
</dbReference>
<accession>A0A081AVI8</accession>
<evidence type="ECO:0000313" key="2">
    <source>
        <dbReference type="Proteomes" id="UP000028582"/>
    </source>
</evidence>
<sequence>MAVFNAGYDGLSVKHFGRWRSATVERYTHIGGSLSSRMAVGMVAKPALKRNEGEFFICGSGATSDEAFDRRRDTLVFDNLDKDHKHGTLVLECFSHEVTLDDCKKTDCCGLILATRNTFWNVLKAYEGQNADGVVGVTDGTYRLHFGETFSFYE</sequence>